<dbReference type="AlphaFoldDB" id="A0A8H7RTI9"/>
<feature type="region of interest" description="Disordered" evidence="1">
    <location>
        <begin position="33"/>
        <end position="90"/>
    </location>
</feature>
<dbReference type="SUPFAM" id="SSF46689">
    <property type="entry name" value="Homeodomain-like"/>
    <property type="match status" value="1"/>
</dbReference>
<dbReference type="InterPro" id="IPR009057">
    <property type="entry name" value="Homeodomain-like_sf"/>
</dbReference>
<evidence type="ECO:0000313" key="2">
    <source>
        <dbReference type="EMBL" id="KAG2216420.1"/>
    </source>
</evidence>
<accession>A0A8H7RTI9</accession>
<organism evidence="2 3">
    <name type="scientific">Circinella minor</name>
    <dbReference type="NCBI Taxonomy" id="1195481"/>
    <lineage>
        <taxon>Eukaryota</taxon>
        <taxon>Fungi</taxon>
        <taxon>Fungi incertae sedis</taxon>
        <taxon>Mucoromycota</taxon>
        <taxon>Mucoromycotina</taxon>
        <taxon>Mucoromycetes</taxon>
        <taxon>Mucorales</taxon>
        <taxon>Lichtheimiaceae</taxon>
        <taxon>Circinella</taxon>
    </lineage>
</organism>
<keyword evidence="3" id="KW-1185">Reference proteome</keyword>
<name>A0A8H7RTI9_9FUNG</name>
<dbReference type="Gene3D" id="3.30.420.10">
    <property type="entry name" value="Ribonuclease H-like superfamily/Ribonuclease H"/>
    <property type="match status" value="1"/>
</dbReference>
<dbReference type="OrthoDB" id="2208736at2759"/>
<feature type="compositionally biased region" description="Polar residues" evidence="1">
    <location>
        <begin position="60"/>
        <end position="72"/>
    </location>
</feature>
<protein>
    <recommendedName>
        <fullName evidence="4">Tc1-like transposase DDE domain-containing protein</fullName>
    </recommendedName>
</protein>
<gene>
    <name evidence="2" type="ORF">INT45_001377</name>
</gene>
<evidence type="ECO:0000313" key="3">
    <source>
        <dbReference type="Proteomes" id="UP000646827"/>
    </source>
</evidence>
<dbReference type="GO" id="GO:0003676">
    <property type="term" value="F:nucleic acid binding"/>
    <property type="evidence" value="ECO:0007669"/>
    <property type="project" value="InterPro"/>
</dbReference>
<comment type="caution">
    <text evidence="2">The sequence shown here is derived from an EMBL/GenBank/DDBJ whole genome shotgun (WGS) entry which is preliminary data.</text>
</comment>
<evidence type="ECO:0008006" key="4">
    <source>
        <dbReference type="Google" id="ProtNLM"/>
    </source>
</evidence>
<proteinExistence type="predicted"/>
<dbReference type="EMBL" id="JAEPRB010000408">
    <property type="protein sequence ID" value="KAG2216420.1"/>
    <property type="molecule type" value="Genomic_DNA"/>
</dbReference>
<evidence type="ECO:0000256" key="1">
    <source>
        <dbReference type="SAM" id="MobiDB-lite"/>
    </source>
</evidence>
<dbReference type="Proteomes" id="UP000646827">
    <property type="component" value="Unassembled WGS sequence"/>
</dbReference>
<dbReference type="InterPro" id="IPR036397">
    <property type="entry name" value="RNaseH_sf"/>
</dbReference>
<sequence length="423" mass="47894">MNTNQANTNNDNRTESELEASVVLSTMFQRTMSFQGEDTEMTEVRDEEAASTDNADVVEQSGTTSQQVTNKSFGKLPKRPNGSRVKKPMTQRANGNYEKYSDAKIALAVESVKIYGMSVDKAAGRTGIKVGTLRDTLRRYKARGKASPSTRGHKAKSSFTEETVSFILNEVDENPNMSVEDIYFAFVDDGTIATPAVSSLQNWLRKNAQITFQRVPSYPSMPSEEEEEEYTHKYWQTLNAGEVNVRENCIFIGEASYVYNLRRTYPETRPKKSRKEEDHHDVADLSMLIAFGTAGIVEQGIRCLECPTSTQDMTAFVKRVMTKLSDQSRENFFFGLDSGPAEEVEQVKKEIEDWGHKVFFLPRHDGSWNPAEKIFREVQRVCSRSLLDQRKNETIIQRLESAMDKIDPPKCASYIDLAFPIIS</sequence>
<reference evidence="2 3" key="1">
    <citation type="submission" date="2020-12" db="EMBL/GenBank/DDBJ databases">
        <title>Metabolic potential, ecology and presence of endohyphal bacteria is reflected in genomic diversity of Mucoromycotina.</title>
        <authorList>
            <person name="Muszewska A."/>
            <person name="Okrasinska A."/>
            <person name="Steczkiewicz K."/>
            <person name="Drgas O."/>
            <person name="Orlowska M."/>
            <person name="Perlinska-Lenart U."/>
            <person name="Aleksandrzak-Piekarczyk T."/>
            <person name="Szatraj K."/>
            <person name="Zielenkiewicz U."/>
            <person name="Pilsyk S."/>
            <person name="Malc E."/>
            <person name="Mieczkowski P."/>
            <person name="Kruszewska J.S."/>
            <person name="Biernat P."/>
            <person name="Pawlowska J."/>
        </authorList>
    </citation>
    <scope>NUCLEOTIDE SEQUENCE [LARGE SCALE GENOMIC DNA]</scope>
    <source>
        <strain evidence="2 3">CBS 142.35</strain>
    </source>
</reference>